<dbReference type="SUPFAM" id="SSF46785">
    <property type="entry name" value="Winged helix' DNA-binding domain"/>
    <property type="match status" value="1"/>
</dbReference>
<gene>
    <name evidence="2" type="ORF">CLV47_101525</name>
</gene>
<name>A0A2T1A723_9ACTN</name>
<feature type="domain" description="Transcription regulator PadR N-terminal" evidence="1">
    <location>
        <begin position="12"/>
        <end position="87"/>
    </location>
</feature>
<dbReference type="Pfam" id="PF03551">
    <property type="entry name" value="PadR"/>
    <property type="match status" value="1"/>
</dbReference>
<dbReference type="AlphaFoldDB" id="A0A2T1A723"/>
<proteinExistence type="predicted"/>
<dbReference type="Proteomes" id="UP000237752">
    <property type="component" value="Unassembled WGS sequence"/>
</dbReference>
<dbReference type="PANTHER" id="PTHR33169:SF27">
    <property type="entry name" value="TRANSCRIPTIONAL REGULATOR PADR FAMILY PROTEIN"/>
    <property type="match status" value="1"/>
</dbReference>
<dbReference type="PANTHER" id="PTHR33169">
    <property type="entry name" value="PADR-FAMILY TRANSCRIPTIONAL REGULATOR"/>
    <property type="match status" value="1"/>
</dbReference>
<dbReference type="InterPro" id="IPR036390">
    <property type="entry name" value="WH_DNA-bd_sf"/>
</dbReference>
<keyword evidence="3" id="KW-1185">Reference proteome</keyword>
<dbReference type="Gene3D" id="1.10.10.10">
    <property type="entry name" value="Winged helix-like DNA-binding domain superfamily/Winged helix DNA-binding domain"/>
    <property type="match status" value="1"/>
</dbReference>
<organism evidence="2 3">
    <name type="scientific">Antricoccus suffuscus</name>
    <dbReference type="NCBI Taxonomy" id="1629062"/>
    <lineage>
        <taxon>Bacteria</taxon>
        <taxon>Bacillati</taxon>
        <taxon>Actinomycetota</taxon>
        <taxon>Actinomycetes</taxon>
        <taxon>Geodermatophilales</taxon>
        <taxon>Antricoccaceae</taxon>
        <taxon>Antricoccus</taxon>
    </lineage>
</organism>
<dbReference type="OrthoDB" id="8443918at2"/>
<evidence type="ECO:0000313" key="3">
    <source>
        <dbReference type="Proteomes" id="UP000237752"/>
    </source>
</evidence>
<protein>
    <submittedName>
        <fullName evidence="2">PadR family transcriptional regulator</fullName>
    </submittedName>
</protein>
<reference evidence="2 3" key="1">
    <citation type="submission" date="2018-03" db="EMBL/GenBank/DDBJ databases">
        <title>Genomic Encyclopedia of Archaeal and Bacterial Type Strains, Phase II (KMG-II): from individual species to whole genera.</title>
        <authorList>
            <person name="Goeker M."/>
        </authorList>
    </citation>
    <scope>NUCLEOTIDE SEQUENCE [LARGE SCALE GENOMIC DNA]</scope>
    <source>
        <strain evidence="2 3">DSM 100065</strain>
    </source>
</reference>
<evidence type="ECO:0000313" key="2">
    <source>
        <dbReference type="EMBL" id="PRZ44399.1"/>
    </source>
</evidence>
<comment type="caution">
    <text evidence="2">The sequence shown here is derived from an EMBL/GenBank/DDBJ whole genome shotgun (WGS) entry which is preliminary data.</text>
</comment>
<accession>A0A2T1A723</accession>
<sequence length="212" mass="23857">MGTKPTTLGIAVLALLLERPMHPYEMYQLLLDRREDFLIKVRPGSLYHTVDRLTELELVKIVGTERDGGRPERTTYCITPEGTERLSAGVREMLRTPVNEYPQFPVALAEAHNLPREEVIELLSDRVALIETDISGITHALEGPRARGVPEAFWLEGDYVVELRKTEVRLLRRLIKRLENNELPWPYDDPAACAASPTAAASTSTNGKEVDQ</sequence>
<dbReference type="RefSeq" id="WP_106347416.1">
    <property type="nucleotide sequence ID" value="NZ_PVUE01000001.1"/>
</dbReference>
<dbReference type="InterPro" id="IPR005149">
    <property type="entry name" value="Tscrpt_reg_PadR_N"/>
</dbReference>
<dbReference type="EMBL" id="PVUE01000001">
    <property type="protein sequence ID" value="PRZ44399.1"/>
    <property type="molecule type" value="Genomic_DNA"/>
</dbReference>
<dbReference type="InterPro" id="IPR036388">
    <property type="entry name" value="WH-like_DNA-bd_sf"/>
</dbReference>
<dbReference type="InterPro" id="IPR052509">
    <property type="entry name" value="Metal_resp_DNA-bind_regulator"/>
</dbReference>
<evidence type="ECO:0000259" key="1">
    <source>
        <dbReference type="Pfam" id="PF03551"/>
    </source>
</evidence>